<organism evidence="5 6">
    <name type="scientific">Rodentibacter haemolyticus</name>
    <dbReference type="NCBI Taxonomy" id="2778911"/>
    <lineage>
        <taxon>Bacteria</taxon>
        <taxon>Pseudomonadati</taxon>
        <taxon>Pseudomonadota</taxon>
        <taxon>Gammaproteobacteria</taxon>
        <taxon>Pasteurellales</taxon>
        <taxon>Pasteurellaceae</taxon>
        <taxon>Rodentibacter</taxon>
    </lineage>
</organism>
<dbReference type="InterPro" id="IPR020449">
    <property type="entry name" value="Tscrpt_reg_AraC-type_HTH"/>
</dbReference>
<gene>
    <name evidence="5" type="ORF">IHV77_05625</name>
</gene>
<dbReference type="SUPFAM" id="SSF46689">
    <property type="entry name" value="Homeodomain-like"/>
    <property type="match status" value="2"/>
</dbReference>
<dbReference type="Pfam" id="PF06719">
    <property type="entry name" value="AraC_N"/>
    <property type="match status" value="1"/>
</dbReference>
<evidence type="ECO:0000259" key="4">
    <source>
        <dbReference type="PROSITE" id="PS01124"/>
    </source>
</evidence>
<dbReference type="RefSeq" id="WP_194813109.1">
    <property type="nucleotide sequence ID" value="NZ_CP063056.1"/>
</dbReference>
<dbReference type="SMART" id="SM00342">
    <property type="entry name" value="HTH_ARAC"/>
    <property type="match status" value="1"/>
</dbReference>
<dbReference type="Gene3D" id="1.10.10.60">
    <property type="entry name" value="Homeodomain-like"/>
    <property type="match status" value="2"/>
</dbReference>
<evidence type="ECO:0000256" key="1">
    <source>
        <dbReference type="ARBA" id="ARBA00023015"/>
    </source>
</evidence>
<feature type="domain" description="HTH araC/xylS-type" evidence="4">
    <location>
        <begin position="191"/>
        <end position="288"/>
    </location>
</feature>
<evidence type="ECO:0000256" key="3">
    <source>
        <dbReference type="ARBA" id="ARBA00023163"/>
    </source>
</evidence>
<dbReference type="InterPro" id="IPR009057">
    <property type="entry name" value="Homeodomain-like_sf"/>
</dbReference>
<dbReference type="PANTHER" id="PTHR43436:SF1">
    <property type="entry name" value="TRANSCRIPTIONAL REGULATORY PROTEIN"/>
    <property type="match status" value="1"/>
</dbReference>
<name>A0ABX6UZP0_9PAST</name>
<dbReference type="InterPro" id="IPR018062">
    <property type="entry name" value="HTH_AraC-typ_CS"/>
</dbReference>
<reference evidence="5 6" key="1">
    <citation type="submission" date="2020-10" db="EMBL/GenBank/DDBJ databases">
        <title>Genome Sequencing of Rodentibacter spp. strain DSM111151.</title>
        <authorList>
            <person name="Benga L."/>
            <person name="Lautwein T."/>
        </authorList>
    </citation>
    <scope>NUCLEOTIDE SEQUENCE [LARGE SCALE GENOMIC DNA]</scope>
    <source>
        <strain evidence="5 6">DSM 111151</strain>
    </source>
</reference>
<keyword evidence="3" id="KW-0804">Transcription</keyword>
<evidence type="ECO:0000313" key="5">
    <source>
        <dbReference type="EMBL" id="QPB43553.1"/>
    </source>
</evidence>
<dbReference type="Pfam" id="PF12833">
    <property type="entry name" value="HTH_18"/>
    <property type="match status" value="1"/>
</dbReference>
<evidence type="ECO:0000313" key="6">
    <source>
        <dbReference type="Proteomes" id="UP000663069"/>
    </source>
</evidence>
<accession>A0ABX6UZP0</accession>
<proteinExistence type="predicted"/>
<evidence type="ECO:0000256" key="2">
    <source>
        <dbReference type="ARBA" id="ARBA00023125"/>
    </source>
</evidence>
<dbReference type="PANTHER" id="PTHR43436">
    <property type="entry name" value="ARAC-FAMILY TRANSCRIPTIONAL REGULATOR"/>
    <property type="match status" value="1"/>
</dbReference>
<dbReference type="PRINTS" id="PR00032">
    <property type="entry name" value="HTHARAC"/>
</dbReference>
<dbReference type="EMBL" id="CP063056">
    <property type="protein sequence ID" value="QPB43553.1"/>
    <property type="molecule type" value="Genomic_DNA"/>
</dbReference>
<sequence length="288" mass="33453">MLSRQTLHRLLKVIPHNQDYYSPIAGLYIRHSDRPFTYEGIIQEPSICIILQGWREIQLGEQCYHFDNKHFMFCPVNMPMCGKIYPDTASKPFFMLSMKIDLKMVGDILLEHTALFDNNDESEMLAFLPWQLEDELLSAFERLLLLHENPKSIPFLAPLIQQEIYYRLLTGKQGNKLRQMVNIGSHTQKISQATDYLRHHFSEAIRIETLARQCGMSVSGFHNHFKKITGLSPLQYQKSLRLNTARRMIKQGNDAIATVAYEVGYESPSQFSREYKRYFGETPKAGIN</sequence>
<dbReference type="PROSITE" id="PS01124">
    <property type="entry name" value="HTH_ARAC_FAMILY_2"/>
    <property type="match status" value="1"/>
</dbReference>
<dbReference type="PROSITE" id="PS00041">
    <property type="entry name" value="HTH_ARAC_FAMILY_1"/>
    <property type="match status" value="1"/>
</dbReference>
<keyword evidence="2" id="KW-0238">DNA-binding</keyword>
<dbReference type="Proteomes" id="UP000663069">
    <property type="component" value="Chromosome"/>
</dbReference>
<keyword evidence="1" id="KW-0805">Transcription regulation</keyword>
<dbReference type="InterPro" id="IPR009594">
    <property type="entry name" value="Tscrpt_reg_HTH_AraC_N"/>
</dbReference>
<keyword evidence="6" id="KW-1185">Reference proteome</keyword>
<dbReference type="InterPro" id="IPR018060">
    <property type="entry name" value="HTH_AraC"/>
</dbReference>
<protein>
    <submittedName>
        <fullName evidence="5">AraC family transcriptional regulator</fullName>
    </submittedName>
</protein>